<keyword evidence="1" id="KW-0812">Transmembrane</keyword>
<dbReference type="AlphaFoldDB" id="A0A0C9UJ88"/>
<sequence length="232" mass="25150">MAKFAALKFCSVGVVILFVAFVLQFITSISLPALTTLNIVRVDFKNGTLPLVSEVQGQVESLRLGIWAYCTDTVGSGDRSCVHTGHAYSVAIQGASNSLSSVHASWTRGLAVHPVAAGVTFLAFLLSFSNHITVLLIASLTSFLAALITLIAFAIDIALLVLTKNNVDNLVRVQTSTNPGPGFWLTFVSFILLLISGCTVCFSRHRARRSQSGGASAFTQEKRPFWRRFRRN</sequence>
<keyword evidence="1" id="KW-1133">Transmembrane helix</keyword>
<dbReference type="PANTHER" id="PTHR28013:SF4">
    <property type="entry name" value="MARVEL DOMAIN-CONTAINING PROTEIN"/>
    <property type="match status" value="1"/>
</dbReference>
<reference evidence="2 3" key="1">
    <citation type="submission" date="2014-06" db="EMBL/GenBank/DDBJ databases">
        <title>Evolutionary Origins and Diversification of the Mycorrhizal Mutualists.</title>
        <authorList>
            <consortium name="DOE Joint Genome Institute"/>
            <consortium name="Mycorrhizal Genomics Consortium"/>
            <person name="Kohler A."/>
            <person name="Kuo A."/>
            <person name="Nagy L.G."/>
            <person name="Floudas D."/>
            <person name="Copeland A."/>
            <person name="Barry K.W."/>
            <person name="Cichocki N."/>
            <person name="Veneault-Fourrey C."/>
            <person name="LaButti K."/>
            <person name="Lindquist E.A."/>
            <person name="Lipzen A."/>
            <person name="Lundell T."/>
            <person name="Morin E."/>
            <person name="Murat C."/>
            <person name="Riley R."/>
            <person name="Ohm R."/>
            <person name="Sun H."/>
            <person name="Tunlid A."/>
            <person name="Henrissat B."/>
            <person name="Grigoriev I.V."/>
            <person name="Hibbett D.S."/>
            <person name="Martin F."/>
        </authorList>
    </citation>
    <scope>NUCLEOTIDE SEQUENCE [LARGE SCALE GENOMIC DNA]</scope>
    <source>
        <strain evidence="2 3">SS14</strain>
    </source>
</reference>
<organism evidence="2 3">
    <name type="scientific">Sphaerobolus stellatus (strain SS14)</name>
    <dbReference type="NCBI Taxonomy" id="990650"/>
    <lineage>
        <taxon>Eukaryota</taxon>
        <taxon>Fungi</taxon>
        <taxon>Dikarya</taxon>
        <taxon>Basidiomycota</taxon>
        <taxon>Agaricomycotina</taxon>
        <taxon>Agaricomycetes</taxon>
        <taxon>Phallomycetidae</taxon>
        <taxon>Geastrales</taxon>
        <taxon>Sphaerobolaceae</taxon>
        <taxon>Sphaerobolus</taxon>
    </lineage>
</organism>
<dbReference type="Gene3D" id="1.20.140.150">
    <property type="match status" value="1"/>
</dbReference>
<evidence type="ECO:0008006" key="4">
    <source>
        <dbReference type="Google" id="ProtNLM"/>
    </source>
</evidence>
<dbReference type="EMBL" id="KN837194">
    <property type="protein sequence ID" value="KIJ34919.1"/>
    <property type="molecule type" value="Genomic_DNA"/>
</dbReference>
<feature type="transmembrane region" description="Helical" evidence="1">
    <location>
        <begin position="110"/>
        <end position="128"/>
    </location>
</feature>
<dbReference type="OrthoDB" id="2354757at2759"/>
<evidence type="ECO:0000256" key="1">
    <source>
        <dbReference type="SAM" id="Phobius"/>
    </source>
</evidence>
<dbReference type="Proteomes" id="UP000054279">
    <property type="component" value="Unassembled WGS sequence"/>
</dbReference>
<dbReference type="PANTHER" id="PTHR28013">
    <property type="entry name" value="PROTEIN DCV1-RELATED"/>
    <property type="match status" value="1"/>
</dbReference>
<feature type="transmembrane region" description="Helical" evidence="1">
    <location>
        <begin position="135"/>
        <end position="162"/>
    </location>
</feature>
<feature type="transmembrane region" description="Helical" evidence="1">
    <location>
        <begin position="182"/>
        <end position="202"/>
    </location>
</feature>
<evidence type="ECO:0000313" key="3">
    <source>
        <dbReference type="Proteomes" id="UP000054279"/>
    </source>
</evidence>
<gene>
    <name evidence="2" type="ORF">M422DRAFT_212828</name>
</gene>
<dbReference type="InterPro" id="IPR051380">
    <property type="entry name" value="pH-response_reg_palI/RIM9"/>
</dbReference>
<dbReference type="HOGENOM" id="CLU_088627_0_0_1"/>
<dbReference type="GO" id="GO:0035838">
    <property type="term" value="C:growing cell tip"/>
    <property type="evidence" value="ECO:0007669"/>
    <property type="project" value="TreeGrafter"/>
</dbReference>
<accession>A0A0C9UJ88</accession>
<dbReference type="GO" id="GO:0005886">
    <property type="term" value="C:plasma membrane"/>
    <property type="evidence" value="ECO:0007669"/>
    <property type="project" value="InterPro"/>
</dbReference>
<proteinExistence type="predicted"/>
<keyword evidence="3" id="KW-1185">Reference proteome</keyword>
<dbReference type="GO" id="GO:0032153">
    <property type="term" value="C:cell division site"/>
    <property type="evidence" value="ECO:0007669"/>
    <property type="project" value="TreeGrafter"/>
</dbReference>
<dbReference type="Pfam" id="PF06687">
    <property type="entry name" value="SUR7"/>
    <property type="match status" value="1"/>
</dbReference>
<feature type="transmembrane region" description="Helical" evidence="1">
    <location>
        <begin position="12"/>
        <end position="34"/>
    </location>
</feature>
<keyword evidence="1" id="KW-0472">Membrane</keyword>
<protein>
    <recommendedName>
        <fullName evidence="4">Pali-domain-containing protein</fullName>
    </recommendedName>
</protein>
<dbReference type="InterPro" id="IPR009571">
    <property type="entry name" value="SUR7/Rim9-like_fungi"/>
</dbReference>
<evidence type="ECO:0000313" key="2">
    <source>
        <dbReference type="EMBL" id="KIJ34919.1"/>
    </source>
</evidence>
<name>A0A0C9UJ88_SPHS4</name>